<comment type="similarity">
    <text evidence="4">Belongs to the GTP-binding SRP family.</text>
</comment>
<feature type="transmembrane region" description="Helical" evidence="17">
    <location>
        <begin position="1152"/>
        <end position="1181"/>
    </location>
</feature>
<evidence type="ECO:0000256" key="4">
    <source>
        <dbReference type="ARBA" id="ARBA00008531"/>
    </source>
</evidence>
<dbReference type="GO" id="GO:0005886">
    <property type="term" value="C:plasma membrane"/>
    <property type="evidence" value="ECO:0007669"/>
    <property type="project" value="TreeGrafter"/>
</dbReference>
<dbReference type="InterPro" id="IPR045122">
    <property type="entry name" value="Csc1-like"/>
</dbReference>
<protein>
    <recommendedName>
        <fullName evidence="14">Signal recognition particle receptor subunit alpha homolog</fullName>
    </recommendedName>
    <alternativeName>
        <fullName evidence="15">Docking protein alpha</fullName>
    </alternativeName>
</protein>
<dbReference type="InterPro" id="IPR022257">
    <property type="entry name" value="PHM7_ext"/>
</dbReference>
<dbReference type="Pfam" id="PF02881">
    <property type="entry name" value="SRP54_N"/>
    <property type="match status" value="1"/>
</dbReference>
<feature type="transmembrane region" description="Helical" evidence="17">
    <location>
        <begin position="1294"/>
        <end position="1314"/>
    </location>
</feature>
<evidence type="ECO:0000256" key="10">
    <source>
        <dbReference type="ARBA" id="ARBA00022989"/>
    </source>
</evidence>
<dbReference type="Gene3D" id="1.20.120.140">
    <property type="entry name" value="Signal recognition particle SRP54, nucleotide-binding domain"/>
    <property type="match status" value="1"/>
</dbReference>
<dbReference type="InterPro" id="IPR000897">
    <property type="entry name" value="SRP54_GTPase_dom"/>
</dbReference>
<feature type="transmembrane region" description="Helical" evidence="17">
    <location>
        <begin position="1213"/>
        <end position="1242"/>
    </location>
</feature>
<evidence type="ECO:0000256" key="3">
    <source>
        <dbReference type="ARBA" id="ARBA00007779"/>
    </source>
</evidence>
<evidence type="ECO:0000256" key="13">
    <source>
        <dbReference type="ARBA" id="ARBA00023170"/>
    </source>
</evidence>
<feature type="transmembrane region" description="Helical" evidence="17">
    <location>
        <begin position="739"/>
        <end position="758"/>
    </location>
</feature>
<comment type="subunit">
    <text evidence="5">Heterodimer of an alpha and a beta chain.</text>
</comment>
<dbReference type="CDD" id="cd17876">
    <property type="entry name" value="SRalpha_C"/>
    <property type="match status" value="1"/>
</dbReference>
<dbReference type="Proteomes" id="UP000624244">
    <property type="component" value="Unassembled WGS sequence"/>
</dbReference>
<dbReference type="GO" id="GO:0006886">
    <property type="term" value="P:intracellular protein transport"/>
    <property type="evidence" value="ECO:0007669"/>
    <property type="project" value="InterPro"/>
</dbReference>
<evidence type="ECO:0000256" key="11">
    <source>
        <dbReference type="ARBA" id="ARBA00023134"/>
    </source>
</evidence>
<dbReference type="SMART" id="SM00962">
    <property type="entry name" value="SRP54"/>
    <property type="match status" value="1"/>
</dbReference>
<evidence type="ECO:0000256" key="6">
    <source>
        <dbReference type="ARBA" id="ARBA00022448"/>
    </source>
</evidence>
<evidence type="ECO:0000313" key="19">
    <source>
        <dbReference type="EMBL" id="KAF5844383.1"/>
    </source>
</evidence>
<dbReference type="Pfam" id="PF02714">
    <property type="entry name" value="RSN1_7TM"/>
    <property type="match status" value="1"/>
</dbReference>
<reference evidence="19" key="1">
    <citation type="submission" date="2019-11" db="EMBL/GenBank/DDBJ databases">
        <title>Bipolaris sorokiniana Genome sequencing.</title>
        <authorList>
            <person name="Wang H."/>
        </authorList>
    </citation>
    <scope>NUCLEOTIDE SEQUENCE</scope>
</reference>
<dbReference type="InterPro" id="IPR042101">
    <property type="entry name" value="SRP54_N_sf"/>
</dbReference>
<evidence type="ECO:0000256" key="12">
    <source>
        <dbReference type="ARBA" id="ARBA00023136"/>
    </source>
</evidence>
<dbReference type="Pfam" id="PF04086">
    <property type="entry name" value="SRP-alpha_N"/>
    <property type="match status" value="1"/>
</dbReference>
<evidence type="ECO:0000256" key="15">
    <source>
        <dbReference type="ARBA" id="ARBA00081194"/>
    </source>
</evidence>
<accession>A0A8H6DQT6</accession>
<evidence type="ECO:0000256" key="14">
    <source>
        <dbReference type="ARBA" id="ARBA00071429"/>
    </source>
</evidence>
<keyword evidence="12 17" id="KW-0472">Membrane</keyword>
<comment type="similarity">
    <text evidence="3">Belongs to the CSC1 (TC 1.A.17) family.</text>
</comment>
<dbReference type="InterPro" id="IPR027815">
    <property type="entry name" value="CSC1/OSCA1-like_cyt"/>
</dbReference>
<comment type="caution">
    <text evidence="19">The sequence shown here is derived from an EMBL/GenBank/DDBJ whole genome shotgun (WGS) entry which is preliminary data.</text>
</comment>
<dbReference type="Pfam" id="PF00448">
    <property type="entry name" value="SRP54"/>
    <property type="match status" value="1"/>
</dbReference>
<keyword evidence="13" id="KW-0675">Receptor</keyword>
<dbReference type="PROSITE" id="PS00300">
    <property type="entry name" value="SRP54"/>
    <property type="match status" value="1"/>
</dbReference>
<dbReference type="GO" id="GO:0006614">
    <property type="term" value="P:SRP-dependent cotranslational protein targeting to membrane"/>
    <property type="evidence" value="ECO:0007669"/>
    <property type="project" value="InterPro"/>
</dbReference>
<keyword evidence="7 17" id="KW-0812">Transmembrane</keyword>
<organism evidence="19 20">
    <name type="scientific">Cochliobolus sativus</name>
    <name type="common">Common root rot and spot blotch fungus</name>
    <name type="synonym">Bipolaris sorokiniana</name>
    <dbReference type="NCBI Taxonomy" id="45130"/>
    <lineage>
        <taxon>Eukaryota</taxon>
        <taxon>Fungi</taxon>
        <taxon>Dikarya</taxon>
        <taxon>Ascomycota</taxon>
        <taxon>Pezizomycotina</taxon>
        <taxon>Dothideomycetes</taxon>
        <taxon>Pleosporomycetidae</taxon>
        <taxon>Pleosporales</taxon>
        <taxon>Pleosporineae</taxon>
        <taxon>Pleosporaceae</taxon>
        <taxon>Bipolaris</taxon>
    </lineage>
</organism>
<feature type="transmembrane region" description="Helical" evidence="17">
    <location>
        <begin position="1013"/>
        <end position="1039"/>
    </location>
</feature>
<feature type="transmembrane region" description="Helical" evidence="17">
    <location>
        <begin position="656"/>
        <end position="680"/>
    </location>
</feature>
<dbReference type="GO" id="GO:0005525">
    <property type="term" value="F:GTP binding"/>
    <property type="evidence" value="ECO:0007669"/>
    <property type="project" value="UniProtKB-KW"/>
</dbReference>
<keyword evidence="9" id="KW-0256">Endoplasmic reticulum</keyword>
<evidence type="ECO:0000256" key="5">
    <source>
        <dbReference type="ARBA" id="ARBA00011870"/>
    </source>
</evidence>
<dbReference type="Pfam" id="PF13967">
    <property type="entry name" value="RSN1_TM"/>
    <property type="match status" value="1"/>
</dbReference>
<feature type="transmembrane region" description="Helical" evidence="17">
    <location>
        <begin position="786"/>
        <end position="805"/>
    </location>
</feature>
<dbReference type="SUPFAM" id="SSF47364">
    <property type="entry name" value="Domain of the SRP/SRP receptor G-proteins"/>
    <property type="match status" value="1"/>
</dbReference>
<dbReference type="InterPro" id="IPR027417">
    <property type="entry name" value="P-loop_NTPase"/>
</dbReference>
<dbReference type="SUPFAM" id="SSF64356">
    <property type="entry name" value="SNARE-like"/>
    <property type="match status" value="1"/>
</dbReference>
<dbReference type="PANTHER" id="PTHR13018">
    <property type="entry name" value="PROBABLE MEMBRANE PROTEIN DUF221-RELATED"/>
    <property type="match status" value="1"/>
</dbReference>
<dbReference type="SMART" id="SM00382">
    <property type="entry name" value="AAA"/>
    <property type="match status" value="1"/>
</dbReference>
<keyword evidence="11" id="KW-0342">GTP-binding</keyword>
<evidence type="ECO:0000256" key="16">
    <source>
        <dbReference type="SAM" id="MobiDB-lite"/>
    </source>
</evidence>
<dbReference type="Pfam" id="PF14703">
    <property type="entry name" value="PHM7_cyt"/>
    <property type="match status" value="1"/>
</dbReference>
<dbReference type="FunFam" id="3.40.50.300:FF:000566">
    <property type="entry name" value="Signal recognition particle receptor subunit alpha"/>
    <property type="match status" value="1"/>
</dbReference>
<dbReference type="CDD" id="cd14826">
    <property type="entry name" value="SR_alpha_SRX"/>
    <property type="match status" value="1"/>
</dbReference>
<feature type="region of interest" description="Disordered" evidence="16">
    <location>
        <begin position="129"/>
        <end position="245"/>
    </location>
</feature>
<feature type="transmembrane region" description="Helical" evidence="17">
    <location>
        <begin position="1059"/>
        <end position="1087"/>
    </location>
</feature>
<dbReference type="PANTHER" id="PTHR13018:SF26">
    <property type="entry name" value="DOMAIN PROTEIN, PUTATIVE (AFU_ORTHOLOGUE AFUA_5G10920)-RELATED"/>
    <property type="match status" value="1"/>
</dbReference>
<evidence type="ECO:0000256" key="1">
    <source>
        <dbReference type="ARBA" id="ARBA00004141"/>
    </source>
</evidence>
<sequence length="1504" mass="165186">MLDTFEILTTSGVVLWSRTYVPVGTNVINSLIRDVFIEERIQPQADDAGSKPAYKKDGYTLKWTAAKDVGLIFVAVYQSLVHLTWIDKLLDNVRALFIGLYGDKLQSDSSVVNCDKFGSYFDRQMHELEGASDSGAPSIKLTTPESSTDNDSADDTAIKPAGLQKPQRPLYDTSADSTPVPTPDTSRPTTPAQSQLLTGKARPIGGKMSRRDKKKASAFSSAPVSSGDEASAKKKGKGSAKKGRVWGEFGAEEEDDSILDYSQSDVQGNASGNETLEEIKQETWGRKTNKGEFVLKDLDDEMDAIIAAQNAKRDKDTPAAAGGLVGSSLGAIGGLFRNVVGGKTLTKEDLAKPLKGMEEHLLRKNVAREAAVRLCESVERDLVGIKTPSFTTIETTIKSSMEKALTKILTPTSSLDLLREIQHTNSTTTRPYVLSIVGVNGVGKSTNLSKIAFFLLQNHHRVLIAAADTFRSGAVEQLRVHVDRLKELSQREGGHVDLFEKGYGKDAANIAADAVTFATKNNFNVVLIDTAGRRHNDQRLMSSLEKFGKLANPDKILMVGEALVGTDSVAQARNFNASFGPGRNLDGFVISKCDTVGDMVGTLVSMVHATGIPVVFLGTGQHYSDLRTLNVGAVTRLLMIAMSEQQGSHRGGGSSLSALVSTLVPSFIIAVALVALFLVLRNKQRRLYAPRTYHDALLEDEKTPPAGQGFLGWVKKFTNLSDEYVLNHHSLDAYLYLRFLKVLTLMAFVGAIITWPVLFPVNATGGGGESGLDILSFSNVENEVHYFAHALIAWVFFGWVLFLIGREMLYLVKLRKAYCLTTWNASRISQRTVLFTDVPQESLSLEELHTMFPRVSQIWLVPNVIDLDDDVSDLDKAVIKLEAGETKFMQKVTKQQQKKGIEKETHDEALRPTHKTKLLIGKKVDSIDYFRNQIKELLPKIQTAQRSHLAGKEKLDSAVFIEFDTILAAETAFNANQHRRPTKFSSRQMGVLPEEVIWKNLNMGSKSRSLRHLIATIFISAMILFWSIPVAVVGSISNINYLTENVPFLSFINKIPEVILGVVTGLLPVVALAILMALVPVICRVVAKLAGAVTISQVEQQTQKWYFAFQVIQVFLITTFTSAAAAVASQIVSDPTSAVSLLSKNLPKASNFYISYFILFGLAISSKYLFNIGGLVGVFVLSKFAKTPRKKYNRYVALSEPSWGAEYPKWTNLGVIAICYATIAPLVLGFAAVGIGMIYVAFRYNMMYVHDTHIDTKGGFYARALEQLMVGVYLGELCLLGLFGIGIGGSITSVGPTVLQMVLIVATVIFHVFMKRKIKQLNLLEDFEHSGQQSNAEAGHLSATNRMSPGYKKDGIRSDQALVSRYNNEQRAIKGSEAAGIAPPADAPLQRSLLKRIFSPHTLSASDISASLATRFCRPVPPYTENEVLEAYLHPALAERQDVIWLPRDRPGVSKHEVAELQENLGTFGTRVTDEGAIMNEKGKVEWDVDSVRKAPLWKHRVVY</sequence>
<feature type="compositionally biased region" description="Basic residues" evidence="16">
    <location>
        <begin position="233"/>
        <end position="244"/>
    </location>
</feature>
<dbReference type="SMART" id="SM00963">
    <property type="entry name" value="SRP54_N"/>
    <property type="match status" value="1"/>
</dbReference>
<feature type="domain" description="SRP54-type proteins GTP-binding" evidence="18">
    <location>
        <begin position="613"/>
        <end position="626"/>
    </location>
</feature>
<name>A0A8H6DQT6_COCSA</name>
<evidence type="ECO:0000256" key="9">
    <source>
        <dbReference type="ARBA" id="ARBA00022824"/>
    </source>
</evidence>
<dbReference type="GO" id="GO:0005785">
    <property type="term" value="C:signal recognition particle receptor complex"/>
    <property type="evidence" value="ECO:0007669"/>
    <property type="project" value="InterPro"/>
</dbReference>
<dbReference type="GO" id="GO:0003924">
    <property type="term" value="F:GTPase activity"/>
    <property type="evidence" value="ECO:0007669"/>
    <property type="project" value="InterPro"/>
</dbReference>
<dbReference type="GO" id="GO:0005227">
    <property type="term" value="F:calcium-activated cation channel activity"/>
    <property type="evidence" value="ECO:0007669"/>
    <property type="project" value="InterPro"/>
</dbReference>
<evidence type="ECO:0000259" key="18">
    <source>
        <dbReference type="PROSITE" id="PS00300"/>
    </source>
</evidence>
<dbReference type="FunFam" id="1.20.120.140:FF:000009">
    <property type="entry name" value="Signal sequence receptor alpha subunit"/>
    <property type="match status" value="1"/>
</dbReference>
<dbReference type="InterPro" id="IPR003593">
    <property type="entry name" value="AAA+_ATPase"/>
</dbReference>
<keyword evidence="8" id="KW-0547">Nucleotide-binding</keyword>
<proteinExistence type="inferred from homology"/>
<dbReference type="InterPro" id="IPR007222">
    <property type="entry name" value="Sig_recog_particle_rcpt_asu_N"/>
</dbReference>
<dbReference type="GO" id="GO:0005047">
    <property type="term" value="F:signal recognition particle binding"/>
    <property type="evidence" value="ECO:0007669"/>
    <property type="project" value="InterPro"/>
</dbReference>
<keyword evidence="6" id="KW-0813">Transport</keyword>
<evidence type="ECO:0000256" key="2">
    <source>
        <dbReference type="ARBA" id="ARBA00004397"/>
    </source>
</evidence>
<dbReference type="InterPro" id="IPR013822">
    <property type="entry name" value="Signal_recog_particl_SRP54_hlx"/>
</dbReference>
<dbReference type="InterPro" id="IPR032880">
    <property type="entry name" value="CSC1/OSCA1-like_N"/>
</dbReference>
<feature type="transmembrane region" description="Helical" evidence="17">
    <location>
        <begin position="1268"/>
        <end position="1287"/>
    </location>
</feature>
<dbReference type="Pfam" id="PF12621">
    <property type="entry name" value="PHM7_ext"/>
    <property type="match status" value="1"/>
</dbReference>
<dbReference type="SUPFAM" id="SSF52540">
    <property type="entry name" value="P-loop containing nucleoside triphosphate hydrolases"/>
    <property type="match status" value="1"/>
</dbReference>
<dbReference type="Gene3D" id="3.30.450.60">
    <property type="match status" value="1"/>
</dbReference>
<dbReference type="InterPro" id="IPR003864">
    <property type="entry name" value="CSC1/OSCA1-like_7TM"/>
</dbReference>
<dbReference type="Gene3D" id="3.40.50.300">
    <property type="entry name" value="P-loop containing nucleotide triphosphate hydrolases"/>
    <property type="match status" value="1"/>
</dbReference>
<evidence type="ECO:0000256" key="17">
    <source>
        <dbReference type="SAM" id="Phobius"/>
    </source>
</evidence>
<dbReference type="FunFam" id="3.30.450.60:FF:000023">
    <property type="entry name" value="Signal sequence receptor alpha subunit"/>
    <property type="match status" value="1"/>
</dbReference>
<dbReference type="InterPro" id="IPR011012">
    <property type="entry name" value="Longin-like_dom_sf"/>
</dbReference>
<comment type="subcellular location">
    <subcellularLocation>
        <location evidence="2">Endoplasmic reticulum membrane</location>
        <topology evidence="2">Peripheral membrane protein</topology>
        <orientation evidence="2">Cytoplasmic side</orientation>
    </subcellularLocation>
    <subcellularLocation>
        <location evidence="1">Membrane</location>
        <topology evidence="1">Multi-pass membrane protein</topology>
    </subcellularLocation>
</comment>
<dbReference type="InterPro" id="IPR036225">
    <property type="entry name" value="SRP/SRP_N"/>
</dbReference>
<dbReference type="EMBL" id="WNKQ01000023">
    <property type="protein sequence ID" value="KAF5844383.1"/>
    <property type="molecule type" value="Genomic_DNA"/>
</dbReference>
<evidence type="ECO:0000313" key="20">
    <source>
        <dbReference type="Proteomes" id="UP000624244"/>
    </source>
</evidence>
<evidence type="ECO:0000256" key="8">
    <source>
        <dbReference type="ARBA" id="ARBA00022741"/>
    </source>
</evidence>
<feature type="compositionally biased region" description="Polar residues" evidence="16">
    <location>
        <begin position="174"/>
        <end position="197"/>
    </location>
</feature>
<feature type="transmembrane region" description="Helical" evidence="17">
    <location>
        <begin position="1107"/>
        <end position="1132"/>
    </location>
</feature>
<keyword evidence="10 17" id="KW-1133">Transmembrane helix</keyword>
<evidence type="ECO:0000256" key="7">
    <source>
        <dbReference type="ARBA" id="ARBA00022692"/>
    </source>
</evidence>
<gene>
    <name evidence="19" type="ORF">GGP41_001401</name>
</gene>